<dbReference type="Gene3D" id="1.20.1510.10">
    <property type="entry name" value="Cation efflux protein transmembrane domain"/>
    <property type="match status" value="1"/>
</dbReference>
<proteinExistence type="predicted"/>
<comment type="subcellular location">
    <subcellularLocation>
        <location evidence="1">Membrane</location>
        <topology evidence="1">Multi-pass membrane protein</topology>
    </subcellularLocation>
</comment>
<feature type="transmembrane region" description="Helical" evidence="6">
    <location>
        <begin position="200"/>
        <end position="217"/>
    </location>
</feature>
<dbReference type="Pfam" id="PF01545">
    <property type="entry name" value="Cation_efflux"/>
    <property type="match status" value="1"/>
</dbReference>
<dbReference type="Gene3D" id="3.30.70.1350">
    <property type="entry name" value="Cation efflux protein, cytoplasmic domain"/>
    <property type="match status" value="1"/>
</dbReference>
<dbReference type="InterPro" id="IPR040177">
    <property type="entry name" value="SLC30A9"/>
</dbReference>
<keyword evidence="2" id="KW-0813">Transport</keyword>
<feature type="domain" description="Cation efflux protein transmembrane" evidence="7">
    <location>
        <begin position="10"/>
        <end position="224"/>
    </location>
</feature>
<feature type="transmembrane region" description="Helical" evidence="6">
    <location>
        <begin position="165"/>
        <end position="188"/>
    </location>
</feature>
<dbReference type="InterPro" id="IPR036837">
    <property type="entry name" value="Cation_efflux_CTD_sf"/>
</dbReference>
<dbReference type="InterPro" id="IPR058533">
    <property type="entry name" value="Cation_efflux_TM"/>
</dbReference>
<gene>
    <name evidence="8" type="ORF">NZNM25_14310</name>
</gene>
<name>A0A2S2KSH8_9ARCH</name>
<keyword evidence="3 6" id="KW-0812">Transmembrane</keyword>
<dbReference type="NCBIfam" id="TIGR01297">
    <property type="entry name" value="CDF"/>
    <property type="match status" value="1"/>
</dbReference>
<dbReference type="InterPro" id="IPR002524">
    <property type="entry name" value="Cation_efflux"/>
</dbReference>
<organism evidence="8 9">
    <name type="scientific">Nitrosopumilus zosterae</name>
    <dbReference type="NCBI Taxonomy" id="718286"/>
    <lineage>
        <taxon>Archaea</taxon>
        <taxon>Nitrososphaerota</taxon>
        <taxon>Nitrososphaeria</taxon>
        <taxon>Nitrosopumilales</taxon>
        <taxon>Nitrosopumilaceae</taxon>
        <taxon>Nitrosopumilus</taxon>
    </lineage>
</organism>
<feature type="transmembrane region" description="Helical" evidence="6">
    <location>
        <begin position="76"/>
        <end position="93"/>
    </location>
</feature>
<feature type="transmembrane region" description="Helical" evidence="6">
    <location>
        <begin position="113"/>
        <end position="134"/>
    </location>
</feature>
<dbReference type="SUPFAM" id="SSF161111">
    <property type="entry name" value="Cation efflux protein transmembrane domain-like"/>
    <property type="match status" value="1"/>
</dbReference>
<sequence>MASGSTRAVYAALFGNLGIAVTKFIAAAMTGSASMWAESYHSTSDTVNQILLLLGIKISKKPATDLHQFGFGKSQFFWSFIVATMIFGISGILSLEQGFSSLLGTGHHFENPVINYIVLAIAFGFEANALRIALIQFKKPIKERGESILPSTLYNEFKNSKDTSILTVVVEDTAALLGIGIAAVGIFLTDITENTVYDSISSIIIGILLMSFAFFLAKENRGLLIGESISPEQRKQIVDIVTAIPEVNKVVTIKTMHLSPTVIIVGIEVNLIDGLDTDKIEIITDVIEHKIMKILPNSNKEYVFVEIER</sequence>
<dbReference type="GO" id="GO:0008324">
    <property type="term" value="F:monoatomic cation transmembrane transporter activity"/>
    <property type="evidence" value="ECO:0007669"/>
    <property type="project" value="InterPro"/>
</dbReference>
<dbReference type="SUPFAM" id="SSF160240">
    <property type="entry name" value="Cation efflux protein cytoplasmic domain-like"/>
    <property type="match status" value="1"/>
</dbReference>
<evidence type="ECO:0000313" key="9">
    <source>
        <dbReference type="Proteomes" id="UP000245829"/>
    </source>
</evidence>
<evidence type="ECO:0000256" key="1">
    <source>
        <dbReference type="ARBA" id="ARBA00004141"/>
    </source>
</evidence>
<keyword evidence="4 6" id="KW-1133">Transmembrane helix</keyword>
<dbReference type="Proteomes" id="UP000245829">
    <property type="component" value="Unassembled WGS sequence"/>
</dbReference>
<dbReference type="PANTHER" id="PTHR13414:SF9">
    <property type="entry name" value="PROTON-COUPLED ZINC ANTIPORTER SLC30A9, MITOCHONDRIAL"/>
    <property type="match status" value="1"/>
</dbReference>
<protein>
    <submittedName>
        <fullName evidence="8">Cation transporter</fullName>
    </submittedName>
</protein>
<evidence type="ECO:0000256" key="6">
    <source>
        <dbReference type="SAM" id="Phobius"/>
    </source>
</evidence>
<reference evidence="8 9" key="1">
    <citation type="submission" date="2018-05" db="EMBL/GenBank/DDBJ databases">
        <title>genome sequencing of Nitrosopumilus sp. NM25.</title>
        <authorList>
            <person name="Mori K."/>
            <person name="Nakagawa T."/>
        </authorList>
    </citation>
    <scope>NUCLEOTIDE SEQUENCE [LARGE SCALE GENOMIC DNA]</scope>
    <source>
        <strain evidence="8 9">NM25</strain>
    </source>
</reference>
<dbReference type="GO" id="GO:0006829">
    <property type="term" value="P:zinc ion transport"/>
    <property type="evidence" value="ECO:0007669"/>
    <property type="project" value="InterPro"/>
</dbReference>
<keyword evidence="9" id="KW-1185">Reference proteome</keyword>
<accession>A0A2S2KSH8</accession>
<keyword evidence="5 6" id="KW-0472">Membrane</keyword>
<dbReference type="EMBL" id="BGKI01000007">
    <property type="protein sequence ID" value="GBH34640.1"/>
    <property type="molecule type" value="Genomic_DNA"/>
</dbReference>
<evidence type="ECO:0000256" key="4">
    <source>
        <dbReference type="ARBA" id="ARBA00022989"/>
    </source>
</evidence>
<dbReference type="OrthoDB" id="290964at2157"/>
<dbReference type="RefSeq" id="WP_109877237.1">
    <property type="nucleotide sequence ID" value="NZ_AP026695.1"/>
</dbReference>
<evidence type="ECO:0000256" key="3">
    <source>
        <dbReference type="ARBA" id="ARBA00022692"/>
    </source>
</evidence>
<dbReference type="PANTHER" id="PTHR13414">
    <property type="entry name" value="HUEL-CATION TRANSPORTER"/>
    <property type="match status" value="1"/>
</dbReference>
<dbReference type="GeneID" id="76209064"/>
<dbReference type="InterPro" id="IPR027469">
    <property type="entry name" value="Cation_efflux_TMD_sf"/>
</dbReference>
<dbReference type="GO" id="GO:0016020">
    <property type="term" value="C:membrane"/>
    <property type="evidence" value="ECO:0007669"/>
    <property type="project" value="UniProtKB-SubCell"/>
</dbReference>
<comment type="caution">
    <text evidence="8">The sequence shown here is derived from an EMBL/GenBank/DDBJ whole genome shotgun (WGS) entry which is preliminary data.</text>
</comment>
<evidence type="ECO:0000256" key="2">
    <source>
        <dbReference type="ARBA" id="ARBA00022448"/>
    </source>
</evidence>
<evidence type="ECO:0000259" key="7">
    <source>
        <dbReference type="Pfam" id="PF01545"/>
    </source>
</evidence>
<dbReference type="AlphaFoldDB" id="A0A2S2KSH8"/>
<evidence type="ECO:0000256" key="5">
    <source>
        <dbReference type="ARBA" id="ARBA00023136"/>
    </source>
</evidence>
<evidence type="ECO:0000313" key="8">
    <source>
        <dbReference type="EMBL" id="GBH34640.1"/>
    </source>
</evidence>